<dbReference type="EMBL" id="JANSHE010001965">
    <property type="protein sequence ID" value="KAJ2998414.1"/>
    <property type="molecule type" value="Genomic_DNA"/>
</dbReference>
<dbReference type="Proteomes" id="UP001144978">
    <property type="component" value="Unassembled WGS sequence"/>
</dbReference>
<protein>
    <submittedName>
        <fullName evidence="1">Uncharacterized protein</fullName>
    </submittedName>
</protein>
<evidence type="ECO:0000313" key="1">
    <source>
        <dbReference type="EMBL" id="KAJ2998414.1"/>
    </source>
</evidence>
<accession>A0ACC1PQL4</accession>
<sequence>MLTRAKWLRTPDNGGRGLRPIRTDLWSPAARPEENSYPKRRFSQRGRRTIGTQITRFGHLLGQLEALDVTGPSEAPKTRPEENPYFLGPIRKILWLAPLQRLPPRQSHLSHNHGPTSASSFVAVFALRPAHGGMQPKVLGSARAGQSSNLDNPGRPSCAHLATAVFVPTAISHLIDKTHWTMDRPSLDLDILVHLMTFVDQKTLTDLMLISKVLNSEAAKERLRRGVQLFGPQAICSFLHFMSRATLHRLPYVRELVIAPGVDGLRLPSPLARQLAMFFFVLVIPPYGRVRTLGVGSVEELLRSDEALALAIARIPTIKPLTLESVGPHARRLFGCMQSQLLSADITIARPNDPSFFDNTLEPDPTNPSNPSMYIFGRSQETLCQLRITDSLSAFHCACYPNVTFLSLELLEMPRISDYIRAFPNLMSLAIEVESNGFEQSEMDVQRALKRREKATQGSWLNHDHGYPCTLYLLGITCPITSAELYDRGDAFEPALLKAALEDACLRDLALSITRGDVLFKGEFLAALSKKAVQNLRQFDLDISLLPDQDDNNVYVPDMLNLEDGYPPLNVLEEQLAEWDRARGKSPPRVSNEHQQNRTSRLKDSGARNPLASLQALGIPIYGSYEYLRASELSRCSIWTILNAPLTSSGRIEQA</sequence>
<organism evidence="1 2">
    <name type="scientific">Trametes sanguinea</name>
    <dbReference type="NCBI Taxonomy" id="158606"/>
    <lineage>
        <taxon>Eukaryota</taxon>
        <taxon>Fungi</taxon>
        <taxon>Dikarya</taxon>
        <taxon>Basidiomycota</taxon>
        <taxon>Agaricomycotina</taxon>
        <taxon>Agaricomycetes</taxon>
        <taxon>Polyporales</taxon>
        <taxon>Polyporaceae</taxon>
        <taxon>Trametes</taxon>
    </lineage>
</organism>
<reference evidence="1" key="1">
    <citation type="submission" date="2022-08" db="EMBL/GenBank/DDBJ databases">
        <title>Genome Sequence of Pycnoporus sanguineus.</title>
        <authorList>
            <person name="Buettner E."/>
        </authorList>
    </citation>
    <scope>NUCLEOTIDE SEQUENCE</scope>
    <source>
        <strain evidence="1">CG-C14</strain>
    </source>
</reference>
<name>A0ACC1PQL4_9APHY</name>
<comment type="caution">
    <text evidence="1">The sequence shown here is derived from an EMBL/GenBank/DDBJ whole genome shotgun (WGS) entry which is preliminary data.</text>
</comment>
<proteinExistence type="predicted"/>
<evidence type="ECO:0000313" key="2">
    <source>
        <dbReference type="Proteomes" id="UP001144978"/>
    </source>
</evidence>
<keyword evidence="2" id="KW-1185">Reference proteome</keyword>
<gene>
    <name evidence="1" type="ORF">NUW54_g7032</name>
</gene>